<dbReference type="CDD" id="cd00840">
    <property type="entry name" value="MPP_Mre11_N"/>
    <property type="match status" value="1"/>
</dbReference>
<dbReference type="PIRSF" id="PIRSF033091">
    <property type="entry name" value="Pesterase_YhaO"/>
    <property type="match status" value="1"/>
</dbReference>
<dbReference type="PANTHER" id="PTHR30337:SF7">
    <property type="entry name" value="PHOSPHOESTERASE"/>
    <property type="match status" value="1"/>
</dbReference>
<dbReference type="AlphaFoldDB" id="A0A5C8NSL5"/>
<name>A0A5C8NSL5_9BACI</name>
<evidence type="ECO:0000313" key="3">
    <source>
        <dbReference type="EMBL" id="TXL63980.1"/>
    </source>
</evidence>
<dbReference type="InterPro" id="IPR050535">
    <property type="entry name" value="DNA_Repair-Maintenance_Comp"/>
</dbReference>
<reference evidence="3 4" key="1">
    <citation type="submission" date="2019-06" db="EMBL/GenBank/DDBJ databases">
        <title>Cerasibacillus sp. nov., isolated from maize field.</title>
        <authorList>
            <person name="Lin S.-Y."/>
            <person name="Tsai C.-F."/>
            <person name="Young C.-C."/>
        </authorList>
    </citation>
    <scope>NUCLEOTIDE SEQUENCE [LARGE SCALE GENOMIC DNA]</scope>
    <source>
        <strain evidence="3 4">CC-CFT480</strain>
    </source>
</reference>
<keyword evidence="4" id="KW-1185">Reference proteome</keyword>
<gene>
    <name evidence="3" type="ORF">FHP05_09825</name>
</gene>
<evidence type="ECO:0000313" key="4">
    <source>
        <dbReference type="Proteomes" id="UP000321574"/>
    </source>
</evidence>
<keyword evidence="1" id="KW-0378">Hydrolase</keyword>
<feature type="domain" description="Calcineurin-like phosphoesterase" evidence="2">
    <location>
        <begin position="5"/>
        <end position="203"/>
    </location>
</feature>
<dbReference type="OrthoDB" id="9773856at2"/>
<evidence type="ECO:0000259" key="2">
    <source>
        <dbReference type="Pfam" id="PF00149"/>
    </source>
</evidence>
<dbReference type="Proteomes" id="UP000321574">
    <property type="component" value="Unassembled WGS sequence"/>
</dbReference>
<accession>A0A5C8NSL5</accession>
<dbReference type="InterPro" id="IPR041796">
    <property type="entry name" value="Mre11_N"/>
</dbReference>
<dbReference type="RefSeq" id="WP_147667584.1">
    <property type="nucleotide sequence ID" value="NZ_VDUW01000006.1"/>
</dbReference>
<dbReference type="InterPro" id="IPR004843">
    <property type="entry name" value="Calcineurin-like_PHP"/>
</dbReference>
<dbReference type="Gene3D" id="3.60.21.10">
    <property type="match status" value="1"/>
</dbReference>
<comment type="caution">
    <text evidence="3">The sequence shown here is derived from an EMBL/GenBank/DDBJ whole genome shotgun (WGS) entry which is preliminary data.</text>
</comment>
<keyword evidence="3" id="KW-0269">Exonuclease</keyword>
<dbReference type="Pfam" id="PF00149">
    <property type="entry name" value="Metallophos"/>
    <property type="match status" value="1"/>
</dbReference>
<keyword evidence="3" id="KW-0540">Nuclease</keyword>
<protein>
    <submittedName>
        <fullName evidence="3">DNA repair exonuclease</fullName>
    </submittedName>
</protein>
<organism evidence="3 4">
    <name type="scientific">Cerasibacillus terrae</name>
    <dbReference type="NCBI Taxonomy" id="2498845"/>
    <lineage>
        <taxon>Bacteria</taxon>
        <taxon>Bacillati</taxon>
        <taxon>Bacillota</taxon>
        <taxon>Bacilli</taxon>
        <taxon>Bacillales</taxon>
        <taxon>Bacillaceae</taxon>
        <taxon>Cerasibacillus</taxon>
    </lineage>
</organism>
<dbReference type="PANTHER" id="PTHR30337">
    <property type="entry name" value="COMPONENT OF ATP-DEPENDENT DSDNA EXONUCLEASE"/>
    <property type="match status" value="1"/>
</dbReference>
<dbReference type="GO" id="GO:0004527">
    <property type="term" value="F:exonuclease activity"/>
    <property type="evidence" value="ECO:0007669"/>
    <property type="project" value="UniProtKB-KW"/>
</dbReference>
<dbReference type="InterPro" id="IPR014576">
    <property type="entry name" value="Pesterase_YhaO"/>
</dbReference>
<proteinExistence type="predicted"/>
<dbReference type="InterPro" id="IPR029052">
    <property type="entry name" value="Metallo-depent_PP-like"/>
</dbReference>
<dbReference type="EMBL" id="VDUW01000006">
    <property type="protein sequence ID" value="TXL63980.1"/>
    <property type="molecule type" value="Genomic_DNA"/>
</dbReference>
<sequence>MEKISFIHAADLHLDTPFQGLAHVPDHILEQIQKSTFHALDRLVEVAIRKEVDFLLLVGDLFDHEKQSLKAQVQLRNAFTKLKEHEITVYISYGNHDFIRGNPHPITYPDNVVIFPDETVRHAIYKKDNKPAATIYGFSYENRAIVDNKATEFMVEETSTPFHIAMLHGSLLTNTDHDMYAPFQIKDLIRKPFDYWALGHIHKRQLLKKEPPIIYPGNIQGRNRKETGEKGCYHVQLTKNGATLSFIPLQAIQFEKMQIEVEGMSTIHKLGEKIMTEIDKQFTGFLPYLIDLTMIGNQVELIEWKTDNRLTEMMELINEQNSERTDWRYIFNWKIEGNQAIRLSTEGEQFIDQLEHVTRNIHLEEYIEPLYLHREARKYLSSLSKEQQQELKKEAEELLYFQLKHRQF</sequence>
<dbReference type="SUPFAM" id="SSF56300">
    <property type="entry name" value="Metallo-dependent phosphatases"/>
    <property type="match status" value="1"/>
</dbReference>
<evidence type="ECO:0000256" key="1">
    <source>
        <dbReference type="ARBA" id="ARBA00022801"/>
    </source>
</evidence>